<dbReference type="Gene3D" id="3.10.290.20">
    <property type="entry name" value="Ubiquitin-like 2 activating enzyme e1b. Chain: B, domain 3"/>
    <property type="match status" value="1"/>
</dbReference>
<evidence type="ECO:0000313" key="4">
    <source>
        <dbReference type="EMBL" id="UKJ88046.1"/>
    </source>
</evidence>
<dbReference type="SUPFAM" id="SSF69572">
    <property type="entry name" value="Activating enzymes of the ubiquitin-like proteins"/>
    <property type="match status" value="2"/>
</dbReference>
<dbReference type="InterPro" id="IPR045886">
    <property type="entry name" value="ThiF/MoeB/HesA"/>
</dbReference>
<proteinExistence type="inferred from homology"/>
<comment type="function">
    <text evidence="1">Catalytic subunit of the dimeric E1 enzyme, which activates NEDD8.</text>
</comment>
<dbReference type="InterPro" id="IPR000594">
    <property type="entry name" value="ThiF_NAD_FAD-bd"/>
</dbReference>
<dbReference type="PANTHER" id="PTHR10953">
    <property type="entry name" value="UBIQUITIN-ACTIVATING ENZYME E1"/>
    <property type="match status" value="1"/>
</dbReference>
<name>A0A976M463_THEOR</name>
<keyword evidence="1" id="KW-0067">ATP-binding</keyword>
<feature type="domain" description="E2 binding" evidence="3">
    <location>
        <begin position="457"/>
        <end position="538"/>
    </location>
</feature>
<dbReference type="EC" id="6.2.1.64" evidence="1"/>
<dbReference type="OrthoDB" id="10255449at2759"/>
<comment type="pathway">
    <text evidence="1">Protein modification; protein neddylation.</text>
</comment>
<accession>A0A976M463</accession>
<evidence type="ECO:0000313" key="5">
    <source>
        <dbReference type="Proteomes" id="UP000244803"/>
    </source>
</evidence>
<evidence type="ECO:0000259" key="3">
    <source>
        <dbReference type="SMART" id="SM01181"/>
    </source>
</evidence>
<dbReference type="Gene3D" id="3.40.50.720">
    <property type="entry name" value="NAD(P)-binding Rossmann-like Domain"/>
    <property type="match status" value="1"/>
</dbReference>
<organism evidence="4 5">
    <name type="scientific">Theileria orientalis</name>
    <dbReference type="NCBI Taxonomy" id="68886"/>
    <lineage>
        <taxon>Eukaryota</taxon>
        <taxon>Sar</taxon>
        <taxon>Alveolata</taxon>
        <taxon>Apicomplexa</taxon>
        <taxon>Aconoidasida</taxon>
        <taxon>Piroplasmida</taxon>
        <taxon>Theileriidae</taxon>
        <taxon>Theileria</taxon>
    </lineage>
</organism>
<gene>
    <name evidence="4" type="ORF">MACJ_000489</name>
</gene>
<dbReference type="GO" id="GO:0019781">
    <property type="term" value="F:NEDD8 activating enzyme activity"/>
    <property type="evidence" value="ECO:0007669"/>
    <property type="project" value="UniProtKB-UniRule"/>
</dbReference>
<dbReference type="SMART" id="SM01181">
    <property type="entry name" value="E2_bind"/>
    <property type="match status" value="1"/>
</dbReference>
<comment type="similarity">
    <text evidence="1">Belongs to the ubiquitin-activating E1 family. UBA3 subfamily.</text>
</comment>
<dbReference type="GO" id="GO:0005737">
    <property type="term" value="C:cytoplasm"/>
    <property type="evidence" value="ECO:0007669"/>
    <property type="project" value="TreeGrafter"/>
</dbReference>
<dbReference type="GO" id="GO:0005634">
    <property type="term" value="C:nucleus"/>
    <property type="evidence" value="ECO:0007669"/>
    <property type="project" value="TreeGrafter"/>
</dbReference>
<dbReference type="EMBL" id="CP056065">
    <property type="protein sequence ID" value="UKJ88046.1"/>
    <property type="molecule type" value="Genomic_DNA"/>
</dbReference>
<reference evidence="4" key="1">
    <citation type="submission" date="2022-07" db="EMBL/GenBank/DDBJ databases">
        <title>Evaluation of T. orientalis genome assembly methods using nanopore sequencing and analysis of variation between genomes.</title>
        <authorList>
            <person name="Yam J."/>
            <person name="Micallef M.L."/>
            <person name="Liu M."/>
            <person name="Djordjevic S.P."/>
            <person name="Bogema D.R."/>
            <person name="Jenkins C."/>
        </authorList>
    </citation>
    <scope>NUCLEOTIDE SEQUENCE</scope>
    <source>
        <strain evidence="4">Fish Creek</strain>
    </source>
</reference>
<dbReference type="AlphaFoldDB" id="A0A976M463"/>
<dbReference type="PANTHER" id="PTHR10953:SF6">
    <property type="entry name" value="NEDD8-ACTIVATING ENZYME E1 CATALYTIC SUBUNIT"/>
    <property type="match status" value="1"/>
</dbReference>
<feature type="compositionally biased region" description="Polar residues" evidence="2">
    <location>
        <begin position="164"/>
        <end position="173"/>
    </location>
</feature>
<protein>
    <recommendedName>
        <fullName evidence="1">NEDD8-activating enzyme E1 catalytic subunit</fullName>
        <ecNumber evidence="1">6.2.1.64</ecNumber>
    </recommendedName>
</protein>
<keyword evidence="1" id="KW-0547">Nucleotide-binding</keyword>
<dbReference type="GO" id="GO:0005524">
    <property type="term" value="F:ATP binding"/>
    <property type="evidence" value="ECO:0007669"/>
    <property type="project" value="UniProtKB-UniRule"/>
</dbReference>
<sequence length="540" mass="58362">MFEADLNVLVVGCGGLGCELVKCLVLSGFRRISVVDHDRITLSNLNRQFLFRPCDVNMFKAQVVCEYLSRYALVSGSITGSCARGTAESVVDVLCTHSLGCRNAATTECSGDTAMMDDKLAVSSSGVPASQPGSSGSTRFAAAAGGITGAIGDSRMAPTQTAWVHGTPTQCSGGNLDHSPDPLQRCPNPPADSDERTRVPARDAPISANCYCCKIQQLELETLSKFDVVFSAVDSVTARRWLNWALFQIAYRKPPSGRPSRPDFVGPDDMGTCDPTRRELPRTVLIDGGSQGLYGHVRVVDPFCTPCIECTLGMFSPESPLPCLLTTLRTPEDCVHHALTLQLDSASNHAGDGAEVDPELLLDRVYERSRALADANRIGAVTRDLVDRICNRSTPNVATTNSVVASLMVNVLLTRLGNCPPAENFYFYTGDGSTGLTKLSLEPDVTCPVCGSECVDVEMPNRATLRQLLSLLSLRLHSQDLNLLSDEGTIYLGSPASLRDAYRHRLDMRLSDLVARNCKIYVTNSTSQTTWVVNLTFAHD</sequence>
<dbReference type="Pfam" id="PF00899">
    <property type="entry name" value="ThiF"/>
    <property type="match status" value="2"/>
</dbReference>
<comment type="catalytic activity">
    <reaction evidence="1">
        <text>ATP + [NEDD8 protein] + [E1 NEDD8-activating enzyme]-L-cysteine = AMP + diphosphate + [E1 NEDD8-activating enzyme]-S-[NEDD8 protein]-yl-L-cysteine.</text>
        <dbReference type="EC" id="6.2.1.64"/>
    </reaction>
</comment>
<feature type="region of interest" description="Disordered" evidence="2">
    <location>
        <begin position="164"/>
        <end position="198"/>
    </location>
</feature>
<dbReference type="Proteomes" id="UP000244803">
    <property type="component" value="Chromosome 1"/>
</dbReference>
<evidence type="ECO:0000256" key="2">
    <source>
        <dbReference type="SAM" id="MobiDB-lite"/>
    </source>
</evidence>
<evidence type="ECO:0000256" key="1">
    <source>
        <dbReference type="RuleBase" id="RU368009"/>
    </source>
</evidence>
<keyword evidence="1" id="KW-0833">Ubl conjugation pathway</keyword>
<dbReference type="InterPro" id="IPR014929">
    <property type="entry name" value="E2-binding"/>
</dbReference>
<dbReference type="InterPro" id="IPR035985">
    <property type="entry name" value="Ubiquitin-activating_enz"/>
</dbReference>
<keyword evidence="1 4" id="KW-0436">Ligase</keyword>
<dbReference type="GO" id="GO:0045116">
    <property type="term" value="P:protein neddylation"/>
    <property type="evidence" value="ECO:0007669"/>
    <property type="project" value="UniProtKB-UniRule"/>
</dbReference>